<dbReference type="Proteomes" id="UP000324091">
    <property type="component" value="Unassembled WGS sequence"/>
</dbReference>
<feature type="compositionally biased region" description="Polar residues" evidence="1">
    <location>
        <begin position="9"/>
        <end position="23"/>
    </location>
</feature>
<evidence type="ECO:0000313" key="2">
    <source>
        <dbReference type="EMBL" id="TWW54118.1"/>
    </source>
</evidence>
<gene>
    <name evidence="2" type="ORF">D4764_0104710</name>
</gene>
<dbReference type="PANTHER" id="PTHR45913:SF21">
    <property type="entry name" value="DUF4371 DOMAIN-CONTAINING PROTEIN"/>
    <property type="match status" value="1"/>
</dbReference>
<name>A0A5C6MHP8_9TELE</name>
<organism evidence="2 3">
    <name type="scientific">Takifugu flavidus</name>
    <name type="common">sansaifugu</name>
    <dbReference type="NCBI Taxonomy" id="433684"/>
    <lineage>
        <taxon>Eukaryota</taxon>
        <taxon>Metazoa</taxon>
        <taxon>Chordata</taxon>
        <taxon>Craniata</taxon>
        <taxon>Vertebrata</taxon>
        <taxon>Euteleostomi</taxon>
        <taxon>Actinopterygii</taxon>
        <taxon>Neopterygii</taxon>
        <taxon>Teleostei</taxon>
        <taxon>Neoteleostei</taxon>
        <taxon>Acanthomorphata</taxon>
        <taxon>Eupercaria</taxon>
        <taxon>Tetraodontiformes</taxon>
        <taxon>Tetradontoidea</taxon>
        <taxon>Tetraodontidae</taxon>
        <taxon>Takifugu</taxon>
    </lineage>
</organism>
<proteinExistence type="predicted"/>
<keyword evidence="3" id="KW-1185">Reference proteome</keyword>
<protein>
    <submittedName>
        <fullName evidence="2">Uncharacterized protein</fullName>
    </submittedName>
</protein>
<sequence length="139" mass="15160">MRTDKLSKRTSGPLAQQNTFGRQAQLNQASVGASFQAAPLIASSRKPFTDGEFVKKCINAVAEVVCPEKKDVFNAEGGAPAPPMGHPPLQLKLRGSRASFGQRLEGRKRPAGCEQHQQTLRSPEHLRINLNMIKTTQKA</sequence>
<dbReference type="AlphaFoldDB" id="A0A5C6MHP8"/>
<evidence type="ECO:0000313" key="3">
    <source>
        <dbReference type="Proteomes" id="UP000324091"/>
    </source>
</evidence>
<dbReference type="PANTHER" id="PTHR45913">
    <property type="entry name" value="EPM2A-INTERACTING PROTEIN 1"/>
    <property type="match status" value="1"/>
</dbReference>
<feature type="region of interest" description="Disordered" evidence="1">
    <location>
        <begin position="1"/>
        <end position="23"/>
    </location>
</feature>
<accession>A0A5C6MHP8</accession>
<comment type="caution">
    <text evidence="2">The sequence shown here is derived from an EMBL/GenBank/DDBJ whole genome shotgun (WGS) entry which is preliminary data.</text>
</comment>
<dbReference type="EMBL" id="RHFK02000396">
    <property type="protein sequence ID" value="TWW54118.1"/>
    <property type="molecule type" value="Genomic_DNA"/>
</dbReference>
<reference evidence="2 3" key="1">
    <citation type="submission" date="2019-04" db="EMBL/GenBank/DDBJ databases">
        <title>Chromosome genome assembly for Takifugu flavidus.</title>
        <authorList>
            <person name="Xiao S."/>
        </authorList>
    </citation>
    <scope>NUCLEOTIDE SEQUENCE [LARGE SCALE GENOMIC DNA]</scope>
    <source>
        <strain evidence="2">HTHZ2018</strain>
        <tissue evidence="2">Muscle</tissue>
    </source>
</reference>
<evidence type="ECO:0000256" key="1">
    <source>
        <dbReference type="SAM" id="MobiDB-lite"/>
    </source>
</evidence>